<evidence type="ECO:0000313" key="2">
    <source>
        <dbReference type="Proteomes" id="UP000525987"/>
    </source>
</evidence>
<keyword evidence="2" id="KW-1185">Reference proteome</keyword>
<dbReference type="RefSeq" id="WP_183388038.1">
    <property type="nucleotide sequence ID" value="NZ_JACHXM010000011.1"/>
</dbReference>
<protein>
    <recommendedName>
        <fullName evidence="3">Type 4 fimbrial biogenesis protein PilX N-terminal domain-containing protein</fullName>
    </recommendedName>
</protein>
<sequence>MKKQQGAALLVVLSVLVVSLMLALSSMQSSLMGERLAGNYKAAVQARMGAERAASKGFDPVQSDDYFEEVDDIGAVEAMGWGEFLSGGDLFGDSLSESDNVCSGHTKCYYRYVEGEGDDYVVAYGGVLADAGEVLSSRVVLVRVGFGNASVFSLYGLLAGEDININGASVFDGSAHANGKFVVNGAYLQWDEDASVTDGGDGIEVDIPEVDFAPYLGGEYDVVTLEVKEGKGGKANSCSFDYAGGLEGKVFYCDGDMTMSSSGFHDAILLAEGEVSQNGAITTGESGVSTAVLAKGDIVFNGASVVYGWFLAGGDVRQNGSSVLNGSIVAHGTISRNGGMMYHHLDGDVNVSSESGGKNILSWR</sequence>
<name>A0A7W5BYT8_9GAMM</name>
<dbReference type="AlphaFoldDB" id="A0A7W5BYT8"/>
<gene>
    <name evidence="1" type="ORF">FHR96_002550</name>
</gene>
<proteinExistence type="predicted"/>
<evidence type="ECO:0008006" key="3">
    <source>
        <dbReference type="Google" id="ProtNLM"/>
    </source>
</evidence>
<dbReference type="Proteomes" id="UP000525987">
    <property type="component" value="Unassembled WGS sequence"/>
</dbReference>
<organism evidence="1 2">
    <name type="scientific">Halomonas organivorans</name>
    <dbReference type="NCBI Taxonomy" id="257772"/>
    <lineage>
        <taxon>Bacteria</taxon>
        <taxon>Pseudomonadati</taxon>
        <taxon>Pseudomonadota</taxon>
        <taxon>Gammaproteobacteria</taxon>
        <taxon>Oceanospirillales</taxon>
        <taxon>Halomonadaceae</taxon>
        <taxon>Halomonas</taxon>
    </lineage>
</organism>
<dbReference type="EMBL" id="JACHXM010000011">
    <property type="protein sequence ID" value="MBB3141670.1"/>
    <property type="molecule type" value="Genomic_DNA"/>
</dbReference>
<evidence type="ECO:0000313" key="1">
    <source>
        <dbReference type="EMBL" id="MBB3141670.1"/>
    </source>
</evidence>
<accession>A0A7W5BYT8</accession>
<comment type="caution">
    <text evidence="1">The sequence shown here is derived from an EMBL/GenBank/DDBJ whole genome shotgun (WGS) entry which is preliminary data.</text>
</comment>
<reference evidence="1 2" key="1">
    <citation type="submission" date="2020-08" db="EMBL/GenBank/DDBJ databases">
        <title>Genomic Encyclopedia of Type Strains, Phase III (KMG-III): the genomes of soil and plant-associated and newly described type strains.</title>
        <authorList>
            <person name="Whitman W."/>
        </authorList>
    </citation>
    <scope>NUCLEOTIDE SEQUENCE [LARGE SCALE GENOMIC DNA]</scope>
    <source>
        <strain evidence="1 2">CECT 5995</strain>
    </source>
</reference>